<feature type="region of interest" description="Disordered" evidence="2">
    <location>
        <begin position="332"/>
        <end position="387"/>
    </location>
</feature>
<evidence type="ECO:0000313" key="3">
    <source>
        <dbReference type="EMBL" id="CAD2216429.1"/>
    </source>
</evidence>
<organism evidence="3 4">
    <name type="scientific">Angomonas deanei</name>
    <dbReference type="NCBI Taxonomy" id="59799"/>
    <lineage>
        <taxon>Eukaryota</taxon>
        <taxon>Discoba</taxon>
        <taxon>Euglenozoa</taxon>
        <taxon>Kinetoplastea</taxon>
        <taxon>Metakinetoplastina</taxon>
        <taxon>Trypanosomatida</taxon>
        <taxon>Trypanosomatidae</taxon>
        <taxon>Strigomonadinae</taxon>
        <taxon>Angomonas</taxon>
    </lineage>
</organism>
<feature type="compositionally biased region" description="Basic and acidic residues" evidence="2">
    <location>
        <begin position="332"/>
        <end position="347"/>
    </location>
</feature>
<name>A0A7G2CA45_9TRYP</name>
<feature type="compositionally biased region" description="Low complexity" evidence="2">
    <location>
        <begin position="352"/>
        <end position="363"/>
    </location>
</feature>
<feature type="region of interest" description="Disordered" evidence="2">
    <location>
        <begin position="158"/>
        <end position="270"/>
    </location>
</feature>
<accession>A0A7G2CA45</accession>
<reference evidence="3 4" key="1">
    <citation type="submission" date="2020-08" db="EMBL/GenBank/DDBJ databases">
        <authorList>
            <person name="Newling K."/>
            <person name="Davey J."/>
            <person name="Forrester S."/>
        </authorList>
    </citation>
    <scope>NUCLEOTIDE SEQUENCE [LARGE SCALE GENOMIC DNA]</scope>
    <source>
        <strain evidence="4">Crithidia deanei Carvalho (ATCC PRA-265)</strain>
    </source>
</reference>
<evidence type="ECO:0000256" key="2">
    <source>
        <dbReference type="SAM" id="MobiDB-lite"/>
    </source>
</evidence>
<feature type="compositionally biased region" description="Basic residues" evidence="2">
    <location>
        <begin position="164"/>
        <end position="176"/>
    </location>
</feature>
<proteinExistence type="predicted"/>
<dbReference type="EMBL" id="LR877150">
    <property type="protein sequence ID" value="CAD2216429.1"/>
    <property type="molecule type" value="Genomic_DNA"/>
</dbReference>
<keyword evidence="4" id="KW-1185">Reference proteome</keyword>
<feature type="compositionally biased region" description="Basic and acidic residues" evidence="2">
    <location>
        <begin position="376"/>
        <end position="387"/>
    </location>
</feature>
<protein>
    <submittedName>
        <fullName evidence="3">Uncharacterized protein</fullName>
    </submittedName>
</protein>
<feature type="coiled-coil region" evidence="1">
    <location>
        <begin position="57"/>
        <end position="98"/>
    </location>
</feature>
<sequence length="387" mass="42847">MVREDGAYPSADPVARPTDALSVLSPVMQPRGVTADVTAQGDSFVPSALSEGEKLIYEALVQECGQLQERLSESRETCAQVEDTMRSLNTQLSEERKLVSDQGQEILRLKEKKHNLTLEIDAKRKGVTKRKKELFYAVSAIQSIDSHVEQKILLQAEQQERTQKSRRHNSAARQKRVSPAPVPKRNKSDILRSEATKNRIQSQKESGDDPYTPNHFRSTAKSSTLARKEWSPCYAEQAENEKEAKPGPPGHARHGADVRTPANGAPPARNNLSALSIEELFEAAASIKKRQLALQQMHSSILNESPFTDGLRPETSSTNSDARQIFSVIVKQQEKNNAEPHDAEAERLSQPSSVSSVVENEVSLTDHIPSGGDDVDTSKEPTNRQLF</sequence>
<dbReference type="Proteomes" id="UP000515908">
    <property type="component" value="Chromosome 06"/>
</dbReference>
<keyword evidence="1" id="KW-0175">Coiled coil</keyword>
<evidence type="ECO:0000256" key="1">
    <source>
        <dbReference type="SAM" id="Coils"/>
    </source>
</evidence>
<dbReference type="AlphaFoldDB" id="A0A7G2CA45"/>
<feature type="compositionally biased region" description="Polar residues" evidence="2">
    <location>
        <begin position="215"/>
        <end position="225"/>
    </location>
</feature>
<gene>
    <name evidence="3" type="ORF">ADEAN_000389100</name>
</gene>
<evidence type="ECO:0000313" key="4">
    <source>
        <dbReference type="Proteomes" id="UP000515908"/>
    </source>
</evidence>
<feature type="compositionally biased region" description="Basic and acidic residues" evidence="2">
    <location>
        <begin position="186"/>
        <end position="197"/>
    </location>
</feature>
<dbReference type="VEuPathDB" id="TriTrypDB:ADEAN_000389100"/>